<keyword evidence="2" id="KW-1185">Reference proteome</keyword>
<proteinExistence type="predicted"/>
<accession>A0ABU0BKX8</accession>
<dbReference type="RefSeq" id="WP_307227334.1">
    <property type="nucleotide sequence ID" value="NZ_JAUSVF010000001.1"/>
</dbReference>
<sequence length="114" mass="12258">MSSIIYKIVPTTLWHDALKSGEFKGAPVDLSDGFIHFSTAAQAIETAARHFAGQDDLLLVAIDGETLGDALVYEPSRGGDLFPHLYGTLPLSLVLWEKPLPLGSDGVHVFPELA</sequence>
<evidence type="ECO:0000313" key="2">
    <source>
        <dbReference type="Proteomes" id="UP001230207"/>
    </source>
</evidence>
<dbReference type="Gene3D" id="3.20.170.20">
    <property type="entry name" value="Protein of unknown function DUF952"/>
    <property type="match status" value="1"/>
</dbReference>
<dbReference type="PANTHER" id="PTHR34129">
    <property type="entry name" value="BLR1139 PROTEIN"/>
    <property type="match status" value="1"/>
</dbReference>
<comment type="caution">
    <text evidence="1">The sequence shown here is derived from an EMBL/GenBank/DDBJ whole genome shotgun (WGS) entry which is preliminary data.</text>
</comment>
<evidence type="ECO:0000313" key="1">
    <source>
        <dbReference type="EMBL" id="MDQ0318889.1"/>
    </source>
</evidence>
<dbReference type="EMBL" id="JAUSVF010000001">
    <property type="protein sequence ID" value="MDQ0318889.1"/>
    <property type="molecule type" value="Genomic_DNA"/>
</dbReference>
<name>A0ABU0BKX8_9HYPH</name>
<dbReference type="SUPFAM" id="SSF56399">
    <property type="entry name" value="ADP-ribosylation"/>
    <property type="match status" value="1"/>
</dbReference>
<protein>
    <submittedName>
        <fullName evidence="1">Uncharacterized protein (DUF952 family)</fullName>
    </submittedName>
</protein>
<dbReference type="Pfam" id="PF06108">
    <property type="entry name" value="DUF952"/>
    <property type="match status" value="1"/>
</dbReference>
<organism evidence="1 2">
    <name type="scientific">Pararhizobium capsulatum DSM 1112</name>
    <dbReference type="NCBI Taxonomy" id="1121113"/>
    <lineage>
        <taxon>Bacteria</taxon>
        <taxon>Pseudomonadati</taxon>
        <taxon>Pseudomonadota</taxon>
        <taxon>Alphaproteobacteria</taxon>
        <taxon>Hyphomicrobiales</taxon>
        <taxon>Rhizobiaceae</taxon>
        <taxon>Rhizobium/Agrobacterium group</taxon>
        <taxon>Pararhizobium</taxon>
    </lineage>
</organism>
<dbReference type="InterPro" id="IPR009297">
    <property type="entry name" value="DUF952"/>
</dbReference>
<gene>
    <name evidence="1" type="ORF">QO002_001027</name>
</gene>
<reference evidence="1 2" key="1">
    <citation type="submission" date="2023-07" db="EMBL/GenBank/DDBJ databases">
        <title>Genomic Encyclopedia of Type Strains, Phase IV (KMG-IV): sequencing the most valuable type-strain genomes for metagenomic binning, comparative biology and taxonomic classification.</title>
        <authorList>
            <person name="Goeker M."/>
        </authorList>
    </citation>
    <scope>NUCLEOTIDE SEQUENCE [LARGE SCALE GENOMIC DNA]</scope>
    <source>
        <strain evidence="1 2">DSM 1112</strain>
    </source>
</reference>
<dbReference type="Proteomes" id="UP001230207">
    <property type="component" value="Unassembled WGS sequence"/>
</dbReference>
<dbReference type="PANTHER" id="PTHR34129:SF1">
    <property type="entry name" value="DUF952 DOMAIN-CONTAINING PROTEIN"/>
    <property type="match status" value="1"/>
</dbReference>